<protein>
    <submittedName>
        <fullName evidence="2">GCN5 family acetyltransferase</fullName>
    </submittedName>
</protein>
<comment type="caution">
    <text evidence="2">The sequence shown here is derived from an EMBL/GenBank/DDBJ whole genome shotgun (WGS) entry which is preliminary data.</text>
</comment>
<dbReference type="SUPFAM" id="SSF55729">
    <property type="entry name" value="Acyl-CoA N-acyltransferases (Nat)"/>
    <property type="match status" value="1"/>
</dbReference>
<evidence type="ECO:0000313" key="3">
    <source>
        <dbReference type="Proteomes" id="UP000050482"/>
    </source>
</evidence>
<accession>A0A0P9GR77</accession>
<reference evidence="2 3" key="1">
    <citation type="submission" date="2015-09" db="EMBL/GenBank/DDBJ databases">
        <title>Draft genome sequence of Alicyclobacillus ferrooxydans DSM 22381.</title>
        <authorList>
            <person name="Hemp J."/>
        </authorList>
    </citation>
    <scope>NUCLEOTIDE SEQUENCE [LARGE SCALE GENOMIC DNA]</scope>
    <source>
        <strain evidence="2 3">TC-34</strain>
    </source>
</reference>
<dbReference type="AlphaFoldDB" id="A0A0P9GR77"/>
<dbReference type="GO" id="GO:0004343">
    <property type="term" value="F:glucosamine 6-phosphate N-acetyltransferase activity"/>
    <property type="evidence" value="ECO:0007669"/>
    <property type="project" value="TreeGrafter"/>
</dbReference>
<dbReference type="PATRIC" id="fig|471514.4.peg.1603"/>
<dbReference type="InterPro" id="IPR039143">
    <property type="entry name" value="GNPNAT1-like"/>
</dbReference>
<name>A0A0P9GR77_9BACL</name>
<gene>
    <name evidence="2" type="ORF">AN477_12565</name>
</gene>
<dbReference type="EMBL" id="LJCO01000051">
    <property type="protein sequence ID" value="KPV43423.1"/>
    <property type="molecule type" value="Genomic_DNA"/>
</dbReference>
<sequence>MKSVVVTSEQELDTCLGIRREVFIIEQEVPEDLEIDELDHLESAATHVLLYDNEQAVATARLKPYNDDTAKVQRVAVLRQCRGNGYGDAMMQVLEQLARSQNYREIVLDAQCHAAGFYEKLGYEIISDKFMDAGIEHVRMKKALRQ</sequence>
<dbReference type="InterPro" id="IPR016181">
    <property type="entry name" value="Acyl_CoA_acyltransferase"/>
</dbReference>
<proteinExistence type="predicted"/>
<dbReference type="CDD" id="cd04301">
    <property type="entry name" value="NAT_SF"/>
    <property type="match status" value="1"/>
</dbReference>
<dbReference type="Gene3D" id="3.40.630.30">
    <property type="match status" value="1"/>
</dbReference>
<evidence type="ECO:0000259" key="1">
    <source>
        <dbReference type="PROSITE" id="PS51186"/>
    </source>
</evidence>
<keyword evidence="3" id="KW-1185">Reference proteome</keyword>
<dbReference type="STRING" id="471514.AN477_12565"/>
<dbReference type="RefSeq" id="WP_054969513.1">
    <property type="nucleotide sequence ID" value="NZ_LJCO01000051.1"/>
</dbReference>
<feature type="domain" description="N-acetyltransferase" evidence="1">
    <location>
        <begin position="2"/>
        <end position="145"/>
    </location>
</feature>
<dbReference type="PANTHER" id="PTHR13355">
    <property type="entry name" value="GLUCOSAMINE 6-PHOSPHATE N-ACETYLTRANSFERASE"/>
    <property type="match status" value="1"/>
</dbReference>
<dbReference type="OrthoDB" id="9796171at2"/>
<dbReference type="Pfam" id="PF13673">
    <property type="entry name" value="Acetyltransf_10"/>
    <property type="match status" value="1"/>
</dbReference>
<dbReference type="PANTHER" id="PTHR13355:SF11">
    <property type="entry name" value="GLUCOSAMINE 6-PHOSPHATE N-ACETYLTRANSFERASE"/>
    <property type="match status" value="1"/>
</dbReference>
<dbReference type="Proteomes" id="UP000050482">
    <property type="component" value="Unassembled WGS sequence"/>
</dbReference>
<dbReference type="InterPro" id="IPR000182">
    <property type="entry name" value="GNAT_dom"/>
</dbReference>
<organism evidence="2 3">
    <name type="scientific">Alicyclobacillus ferrooxydans</name>
    <dbReference type="NCBI Taxonomy" id="471514"/>
    <lineage>
        <taxon>Bacteria</taxon>
        <taxon>Bacillati</taxon>
        <taxon>Bacillota</taxon>
        <taxon>Bacilli</taxon>
        <taxon>Bacillales</taxon>
        <taxon>Alicyclobacillaceae</taxon>
        <taxon>Alicyclobacillus</taxon>
    </lineage>
</organism>
<keyword evidence="2" id="KW-0808">Transferase</keyword>
<dbReference type="PROSITE" id="PS51186">
    <property type="entry name" value="GNAT"/>
    <property type="match status" value="1"/>
</dbReference>
<evidence type="ECO:0000313" key="2">
    <source>
        <dbReference type="EMBL" id="KPV43423.1"/>
    </source>
</evidence>